<feature type="compositionally biased region" description="Basic and acidic residues" evidence="1">
    <location>
        <begin position="186"/>
        <end position="195"/>
    </location>
</feature>
<dbReference type="RefSeq" id="WP_222682747.1">
    <property type="nucleotide sequence ID" value="NZ_JABUBT010000001.1"/>
</dbReference>
<reference evidence="4 5" key="1">
    <citation type="submission" date="2020-06" db="EMBL/GenBank/DDBJ databases">
        <title>Taxonomy, biology and ecology of Rhodococcus bacteria occurring in California pistachio and other woody hosts as revealed by genome sequence analyses.</title>
        <authorList>
            <person name="Gai Y."/>
            <person name="Riely B."/>
        </authorList>
    </citation>
    <scope>NUCLEOTIDE SEQUENCE [LARGE SCALE GENOMIC DNA]</scope>
    <source>
        <strain evidence="4 5">BP-281</strain>
    </source>
</reference>
<keyword evidence="2" id="KW-0812">Transmembrane</keyword>
<gene>
    <name evidence="4" type="ORF">HQ603_02370</name>
</gene>
<keyword evidence="2" id="KW-0472">Membrane</keyword>
<sequence length="297" mass="32853">MSTTQHARSGVPLDHRSALPTVPGIPAWGAVVLAIGACVLGFLVDSLRIGEPGATFAVLYVLGCTLAVVAVRRRGLFAAMVQPPLLMIVAVPVAYQTTGDDAGSSLKDLVLTVAVPLVNRFPLMFLTTMLVLGIGAARLLLDRPHPARARTADRTTRTPRTATEKPAARRPEKAARPDTPPRPSRSRAETRRARTDAPAARRMRGTPRDDRAHSANPTTGRRARIDDDRRGDRELRRSAEPRRNPEPPREGRSYRDAPTYREPRPYSEPRPYTERRTGAENIAPHPTPRVRYRDREQ</sequence>
<dbReference type="Proteomes" id="UP000825228">
    <property type="component" value="Unassembled WGS sequence"/>
</dbReference>
<feature type="domain" description="DUF6542" evidence="3">
    <location>
        <begin position="24"/>
        <end position="143"/>
    </location>
</feature>
<protein>
    <recommendedName>
        <fullName evidence="3">DUF6542 domain-containing protein</fullName>
    </recommendedName>
</protein>
<accession>A0ABS7P0L6</accession>
<feature type="transmembrane region" description="Helical" evidence="2">
    <location>
        <begin position="76"/>
        <end position="95"/>
    </location>
</feature>
<evidence type="ECO:0000313" key="5">
    <source>
        <dbReference type="Proteomes" id="UP000825228"/>
    </source>
</evidence>
<dbReference type="Pfam" id="PF20177">
    <property type="entry name" value="DUF6542"/>
    <property type="match status" value="1"/>
</dbReference>
<feature type="transmembrane region" description="Helical" evidence="2">
    <location>
        <begin position="21"/>
        <end position="43"/>
    </location>
</feature>
<evidence type="ECO:0000313" key="4">
    <source>
        <dbReference type="EMBL" id="MBY6365591.1"/>
    </source>
</evidence>
<organism evidence="4 5">
    <name type="scientific">Rhodococcoides corynebacterioides</name>
    <dbReference type="NCBI Taxonomy" id="53972"/>
    <lineage>
        <taxon>Bacteria</taxon>
        <taxon>Bacillati</taxon>
        <taxon>Actinomycetota</taxon>
        <taxon>Actinomycetes</taxon>
        <taxon>Mycobacteriales</taxon>
        <taxon>Nocardiaceae</taxon>
        <taxon>Rhodococcoides</taxon>
    </lineage>
</organism>
<proteinExistence type="predicted"/>
<dbReference type="EMBL" id="JABUBU010000001">
    <property type="protein sequence ID" value="MBY6365591.1"/>
    <property type="molecule type" value="Genomic_DNA"/>
</dbReference>
<keyword evidence="2" id="KW-1133">Transmembrane helix</keyword>
<dbReference type="InterPro" id="IPR046672">
    <property type="entry name" value="DUF6542"/>
</dbReference>
<feature type="transmembrane region" description="Helical" evidence="2">
    <location>
        <begin position="49"/>
        <end position="69"/>
    </location>
</feature>
<feature type="region of interest" description="Disordered" evidence="1">
    <location>
        <begin position="147"/>
        <end position="297"/>
    </location>
</feature>
<evidence type="ECO:0000259" key="3">
    <source>
        <dbReference type="Pfam" id="PF20177"/>
    </source>
</evidence>
<evidence type="ECO:0000256" key="1">
    <source>
        <dbReference type="SAM" id="MobiDB-lite"/>
    </source>
</evidence>
<feature type="compositionally biased region" description="Basic and acidic residues" evidence="1">
    <location>
        <begin position="147"/>
        <end position="176"/>
    </location>
</feature>
<evidence type="ECO:0000256" key="2">
    <source>
        <dbReference type="SAM" id="Phobius"/>
    </source>
</evidence>
<keyword evidence="5" id="KW-1185">Reference proteome</keyword>
<feature type="compositionally biased region" description="Basic and acidic residues" evidence="1">
    <location>
        <begin position="223"/>
        <end position="278"/>
    </location>
</feature>
<comment type="caution">
    <text evidence="4">The sequence shown here is derived from an EMBL/GenBank/DDBJ whole genome shotgun (WGS) entry which is preliminary data.</text>
</comment>
<feature type="transmembrane region" description="Helical" evidence="2">
    <location>
        <begin position="121"/>
        <end position="141"/>
    </location>
</feature>
<name>A0ABS7P0L6_9NOCA</name>